<proteinExistence type="predicted"/>
<dbReference type="CDD" id="cd00761">
    <property type="entry name" value="Glyco_tranf_GTA_type"/>
    <property type="match status" value="1"/>
</dbReference>
<dbReference type="Gene3D" id="3.90.550.10">
    <property type="entry name" value="Spore Coat Polysaccharide Biosynthesis Protein SpsA, Chain A"/>
    <property type="match status" value="1"/>
</dbReference>
<reference evidence="2 3" key="1">
    <citation type="submission" date="2024-02" db="EMBL/GenBank/DDBJ databases">
        <title>Whole genome sequencing of Parabacteroides sp. AD58.</title>
        <authorList>
            <person name="Chaplin A.V."/>
            <person name="Pikina A.P."/>
            <person name="Sokolova S.R."/>
            <person name="Korostin D.O."/>
            <person name="Efimov B.A."/>
        </authorList>
    </citation>
    <scope>NUCLEOTIDE SEQUENCE [LARGE SCALE GENOMIC DNA]</scope>
    <source>
        <strain evidence="2 3">AD58</strain>
    </source>
</reference>
<dbReference type="EC" id="2.4.-.-" evidence="2"/>
<keyword evidence="2" id="KW-0808">Transferase</keyword>
<dbReference type="InterPro" id="IPR050834">
    <property type="entry name" value="Glycosyltransf_2"/>
</dbReference>
<evidence type="ECO:0000313" key="2">
    <source>
        <dbReference type="EMBL" id="WWV65789.1"/>
    </source>
</evidence>
<dbReference type="Pfam" id="PF00535">
    <property type="entry name" value="Glycos_transf_2"/>
    <property type="match status" value="1"/>
</dbReference>
<evidence type="ECO:0000259" key="1">
    <source>
        <dbReference type="Pfam" id="PF00535"/>
    </source>
</evidence>
<evidence type="ECO:0000313" key="3">
    <source>
        <dbReference type="Proteomes" id="UP001320603"/>
    </source>
</evidence>
<dbReference type="SUPFAM" id="SSF53448">
    <property type="entry name" value="Nucleotide-diphospho-sugar transferases"/>
    <property type="match status" value="1"/>
</dbReference>
<feature type="domain" description="Glycosyltransferase 2-like" evidence="1">
    <location>
        <begin position="4"/>
        <end position="129"/>
    </location>
</feature>
<dbReference type="EMBL" id="CP146284">
    <property type="protein sequence ID" value="WWV65789.1"/>
    <property type="molecule type" value="Genomic_DNA"/>
</dbReference>
<dbReference type="InterPro" id="IPR001173">
    <property type="entry name" value="Glyco_trans_2-like"/>
</dbReference>
<dbReference type="InterPro" id="IPR029044">
    <property type="entry name" value="Nucleotide-diphossugar_trans"/>
</dbReference>
<keyword evidence="3" id="KW-1185">Reference proteome</keyword>
<accession>A0ABZ2ILZ9</accession>
<dbReference type="RefSeq" id="WP_251968452.1">
    <property type="nucleotide sequence ID" value="NZ_CP146284.1"/>
</dbReference>
<sequence length="268" mass="31525">MKISVIIPTYKPKDYLRECLESLCNQSLSPNEYEIIIVLNGCKAPYEEKIWNYINTHNNYNWRFIQINQGGVSNARNKALKEAQGEFITFIDDDDYISPSYLEELYRKGDKDTVVCSNAYAFNDGMPDVEIPYVMADAFDEYVQSGKRRAIGVRKFFSGPWMKLIPRNIVNGREFDTRLKNSEDSLFMFLISDRIKYVDFTSPNAIYYRRYRENSAITIKKSKGYVINNSLMVIGQYTKIYFRHPLNYSFRRYIQAVLGMFHYIMVNI</sequence>
<keyword evidence="2" id="KW-0328">Glycosyltransferase</keyword>
<dbReference type="PANTHER" id="PTHR43685">
    <property type="entry name" value="GLYCOSYLTRANSFERASE"/>
    <property type="match status" value="1"/>
</dbReference>
<dbReference type="Proteomes" id="UP001320603">
    <property type="component" value="Chromosome"/>
</dbReference>
<name>A0ABZ2ILZ9_9BACT</name>
<organism evidence="2 3">
    <name type="scientific">Parabacteroides absconsus</name>
    <dbReference type="NCBI Taxonomy" id="2951805"/>
    <lineage>
        <taxon>Bacteria</taxon>
        <taxon>Pseudomonadati</taxon>
        <taxon>Bacteroidota</taxon>
        <taxon>Bacteroidia</taxon>
        <taxon>Bacteroidales</taxon>
        <taxon>Tannerellaceae</taxon>
        <taxon>Parabacteroides</taxon>
    </lineage>
</organism>
<gene>
    <name evidence="2" type="ORF">NEE14_012405</name>
</gene>
<protein>
    <submittedName>
        <fullName evidence="2">Glycosyltransferase family 2 protein</fullName>
        <ecNumber evidence="2">2.4.-.-</ecNumber>
    </submittedName>
</protein>
<dbReference type="GO" id="GO:0016757">
    <property type="term" value="F:glycosyltransferase activity"/>
    <property type="evidence" value="ECO:0007669"/>
    <property type="project" value="UniProtKB-KW"/>
</dbReference>
<dbReference type="PANTHER" id="PTHR43685:SF2">
    <property type="entry name" value="GLYCOSYLTRANSFERASE 2-LIKE DOMAIN-CONTAINING PROTEIN"/>
    <property type="match status" value="1"/>
</dbReference>